<evidence type="ECO:0000313" key="2">
    <source>
        <dbReference type="Proteomes" id="UP000663722"/>
    </source>
</evidence>
<reference evidence="1" key="1">
    <citation type="journal article" date="2021" name="Microb. Physiol.">
        <title>Proteogenomic Insights into the Physiology of Marine, Sulfate-Reducing, Filamentous Desulfonema limicola and Desulfonema magnum.</title>
        <authorList>
            <person name="Schnaars V."/>
            <person name="Wohlbrand L."/>
            <person name="Scheve S."/>
            <person name="Hinrichs C."/>
            <person name="Reinhardt R."/>
            <person name="Rabus R."/>
        </authorList>
    </citation>
    <scope>NUCLEOTIDE SEQUENCE</scope>
    <source>
        <strain evidence="1">4be13</strain>
    </source>
</reference>
<dbReference type="AlphaFoldDB" id="A0A975BK44"/>
<dbReference type="RefSeq" id="WP_207682307.1">
    <property type="nucleotide sequence ID" value="NZ_CP061800.1"/>
</dbReference>
<dbReference type="KEGG" id="dmm:dnm_028800"/>
<keyword evidence="2" id="KW-1185">Reference proteome</keyword>
<organism evidence="1 2">
    <name type="scientific">Desulfonema magnum</name>
    <dbReference type="NCBI Taxonomy" id="45655"/>
    <lineage>
        <taxon>Bacteria</taxon>
        <taxon>Pseudomonadati</taxon>
        <taxon>Thermodesulfobacteriota</taxon>
        <taxon>Desulfobacteria</taxon>
        <taxon>Desulfobacterales</taxon>
        <taxon>Desulfococcaceae</taxon>
        <taxon>Desulfonema</taxon>
    </lineage>
</organism>
<name>A0A975BK44_9BACT</name>
<dbReference type="EMBL" id="CP061800">
    <property type="protein sequence ID" value="QTA86856.1"/>
    <property type="molecule type" value="Genomic_DNA"/>
</dbReference>
<protein>
    <submittedName>
        <fullName evidence="1">Uncharacterized protein</fullName>
    </submittedName>
</protein>
<sequence>MSTREKIIVICALLAVVYGAYSFFPRTSPPVPVGNSETKSEELNKFVLEVAGKLANKDFSNFDNYILEQAAGQWKEDPFLASGLSVESEPPVVKAEKLARELSLTYSGYLIMGNKILAIINGMEYEVGEALAGHGECIVRNISPLETEIGIKGSKEKIIIPIEEN</sequence>
<dbReference type="Proteomes" id="UP000663722">
    <property type="component" value="Chromosome"/>
</dbReference>
<proteinExistence type="predicted"/>
<accession>A0A975BK44</accession>
<evidence type="ECO:0000313" key="1">
    <source>
        <dbReference type="EMBL" id="QTA86856.1"/>
    </source>
</evidence>
<gene>
    <name evidence="1" type="ORF">dnm_028800</name>
</gene>